<dbReference type="InterPro" id="IPR036452">
    <property type="entry name" value="Ribo_hydro-like"/>
</dbReference>
<dbReference type="Proteomes" id="UP001223079">
    <property type="component" value="Unassembled WGS sequence"/>
</dbReference>
<dbReference type="Pfam" id="PF21027">
    <property type="entry name" value="Sde0182_C"/>
    <property type="match status" value="1"/>
</dbReference>
<evidence type="ECO:0008006" key="5">
    <source>
        <dbReference type="Google" id="ProtNLM"/>
    </source>
</evidence>
<dbReference type="EMBL" id="JAUSTM010000007">
    <property type="protein sequence ID" value="MDQ0222422.1"/>
    <property type="molecule type" value="Genomic_DNA"/>
</dbReference>
<keyword evidence="4" id="KW-1185">Reference proteome</keyword>
<organism evidence="3 4">
    <name type="scientific">Streptococcus moroccensis</name>
    <dbReference type="NCBI Taxonomy" id="1451356"/>
    <lineage>
        <taxon>Bacteria</taxon>
        <taxon>Bacillati</taxon>
        <taxon>Bacillota</taxon>
        <taxon>Bacilli</taxon>
        <taxon>Lactobacillales</taxon>
        <taxon>Streptococcaceae</taxon>
        <taxon>Streptococcus</taxon>
    </lineage>
</organism>
<dbReference type="InterPro" id="IPR013783">
    <property type="entry name" value="Ig-like_fold"/>
</dbReference>
<evidence type="ECO:0000313" key="3">
    <source>
        <dbReference type="EMBL" id="MDQ0222422.1"/>
    </source>
</evidence>
<dbReference type="InterPro" id="IPR048527">
    <property type="entry name" value="Sde182_C"/>
</dbReference>
<sequence length="253" mass="29400">MVGDGYYLEGEIDKDQFGQQEWLDTHPDYDRYDFISERDSPSYFNLLQTGLRGFEHPSFGGWGGRFTEINPKTYTTEKAIDYNPKEKRFEQEYNLYRWIKDIQSDFAARAKWCVAATFEEASHYPEIDTEMESMSAKPGEEVTLKVSASDPNGFALTYNWWCYHEASTYWDFSHIALTSRSWKLGNREVIDSWHSEQMENNWSLPLTNSDTKAVSFVIPEDAKTGDTIHMIAEVSNQTELPLKSYRRIIVTVA</sequence>
<gene>
    <name evidence="3" type="ORF">J2S23_000974</name>
</gene>
<evidence type="ECO:0000259" key="2">
    <source>
        <dbReference type="Pfam" id="PF21027"/>
    </source>
</evidence>
<dbReference type="Gene3D" id="3.90.245.10">
    <property type="entry name" value="Ribonucleoside hydrolase-like"/>
    <property type="match status" value="1"/>
</dbReference>
<feature type="domain" description="Cellulose-binding Sde182 C-terminal" evidence="2">
    <location>
        <begin position="141"/>
        <end position="252"/>
    </location>
</feature>
<evidence type="ECO:0000313" key="4">
    <source>
        <dbReference type="Proteomes" id="UP001223079"/>
    </source>
</evidence>
<dbReference type="Gene3D" id="2.60.40.10">
    <property type="entry name" value="Immunoglobulins"/>
    <property type="match status" value="1"/>
</dbReference>
<evidence type="ECO:0000259" key="1">
    <source>
        <dbReference type="Pfam" id="PF07632"/>
    </source>
</evidence>
<accession>A0ABT9YR98</accession>
<dbReference type="Pfam" id="PF07632">
    <property type="entry name" value="Sde182_NH-like"/>
    <property type="match status" value="1"/>
</dbReference>
<protein>
    <recommendedName>
        <fullName evidence="5">Beta-galactosidase</fullName>
    </recommendedName>
</protein>
<proteinExistence type="predicted"/>
<name>A0ABT9YR98_9STRE</name>
<dbReference type="InterPro" id="IPR011483">
    <property type="entry name" value="Sde182_NH-like"/>
</dbReference>
<dbReference type="RefSeq" id="WP_307121622.1">
    <property type="nucleotide sequence ID" value="NZ_JAUSTM010000007.1"/>
</dbReference>
<comment type="caution">
    <text evidence="3">The sequence shown here is derived from an EMBL/GenBank/DDBJ whole genome shotgun (WGS) entry which is preliminary data.</text>
</comment>
<feature type="domain" description="Cellulose-binding Sde182 nucleoside hydrolase-like" evidence="1">
    <location>
        <begin position="28"/>
        <end position="66"/>
    </location>
</feature>
<reference evidence="3 4" key="1">
    <citation type="submission" date="2023-07" db="EMBL/GenBank/DDBJ databases">
        <title>Genomic Encyclopedia of Type Strains, Phase IV (KMG-IV): sequencing the most valuable type-strain genomes for metagenomic binning, comparative biology and taxonomic classification.</title>
        <authorList>
            <person name="Goeker M."/>
        </authorList>
    </citation>
    <scope>NUCLEOTIDE SEQUENCE [LARGE SCALE GENOMIC DNA]</scope>
    <source>
        <strain evidence="3 4">DSM 105143</strain>
    </source>
</reference>